<reference evidence="3 4" key="1">
    <citation type="submission" date="2009-01" db="EMBL/GenBank/DDBJ databases">
        <authorList>
            <person name="Fulton L."/>
            <person name="Clifton S."/>
            <person name="Fulton B."/>
            <person name="Xu J."/>
            <person name="Minx P."/>
            <person name="Pepin K.H."/>
            <person name="Johnson M."/>
            <person name="Bhonagiri V."/>
            <person name="Nash W.E."/>
            <person name="Mardis E.R."/>
            <person name="Wilson R.K."/>
        </authorList>
    </citation>
    <scope>NUCLEOTIDE SEQUENCE [LARGE SCALE GENOMIC DNA]</scope>
    <source>
        <strain evidence="3 4">DSM 5476</strain>
    </source>
</reference>
<gene>
    <name evidence="3" type="ORF">CLOSTMETH_01609</name>
</gene>
<dbReference type="InterPro" id="IPR053161">
    <property type="entry name" value="Ulvan_degrading_GH"/>
</dbReference>
<dbReference type="PROSITE" id="PS51257">
    <property type="entry name" value="PROKAR_LIPOPROTEIN"/>
    <property type="match status" value="1"/>
</dbReference>
<sequence>MKKSRVKRCLSLILAAAVACSVLATSASAEDSADTLSESGMAFQQSFQNPDASSRPTMRWWISVAADEERIREEVREIAAAGYGAAEIVPFDIKTNSGVDLDVYGWGTEHWSKLMKAALEEAGKCGIKLDFTISIAWPISSPNIKSTADPASEVKLDVGRINLTSGQYYLGELPGSAVENSKLLSVSVAKLAEDGQTYEFDSIVDITDNAFRDPDSRTGYKVHYQTPDDGEYALFASWEAPTEKLKSGFYVIDHYGTAGAESILKYWEEEFIPSVGEDLFRANARSIFCDSLEQSGNWSRQFLETFQEEKGYDISPYIFHLAGGHYNATYKLSDSELSKQIQRDYYDVLTTCFIDYHLNPIREFCHKYGKTLRYQTAYGKTLELAETAMHVDIPEGESMMIRNTIDNFRAQAGAVHTTGKNLYTAEIQAEGSRNYVQDWDDFLWILQRQWAGGINNFTQHGMSYRGDFHGEDYTPENGYIDGLEWPGYEGFGRANYSNNWNRLPSWEHISDYTDYVSRTQTVLQQGKADVDLAVYRNDYMDNISGSDGSWIAKDGDYIYKDGGQLERAGYTYDFVCPANLALEDSVVQDGVLCADGPSYKAMIIQYQSYMSTATAQRILEYAQNGLPVILIGDTPTVTSNLTEDNTQLVALMKELLAVPNVKQVESYDDVLGALNALSVQPDTFFSQQEEVLTVHRSAQDADFYYVYNFGRCDNTKTVSEPARDSIKPVDFEVSFVGEGVPYLLDAWTGEITPIAAYKAENGRITVNVKLDSNESKLIAFASPEWGGATQTSHAVSSAGGEVMAAENGLLKIRSFDNGTASVELDNGRACHVTVEDIEAPVELTDWNLTVKDYCPGDTPIETVFRTIDVGETTLKSWTEIDSIRNAAGIGTYTTSFTLQQGWEQGKGAILDLGRVQDSFRVTVNGTALAPCNRYTSKVDIGPYVVAGENTVVVEVATTLVNKLIEVIPGERRTVQDYGLLGPVTVTPYADVLIAPSSGALETLIAKAEQLKADGALVNTMPAVVTEFEAALASAKSLQQTYASQEEIRAASIRLLDAIGMVKWKIADKDDLSEAIYLAEYITSNIDRYLDEGKAELDAALKGAVTVMQDDNAFQSEVDTAYLNLMEAVTNMNLKPDKSKLQSLVDSVSQMDLSQYTAASVERLNAALSSACEVLGDQNAVQGRVDEAEQNLQEAINGLEKVNSPVVDTAVQGDKNGTTASGNAKTGETIPFAVILSLFALAGTGLALSKKKK</sequence>
<dbReference type="PANTHER" id="PTHR36848:SF2">
    <property type="entry name" value="SECRETED PROTEIN"/>
    <property type="match status" value="1"/>
</dbReference>
<keyword evidence="1" id="KW-0472">Membrane</keyword>
<keyword evidence="1" id="KW-0812">Transmembrane</keyword>
<dbReference type="HOGENOM" id="CLU_003772_0_1_9"/>
<feature type="chain" id="PRO_5002895652" evidence="2">
    <location>
        <begin position="30"/>
        <end position="1252"/>
    </location>
</feature>
<keyword evidence="3" id="KW-0378">Hydrolase</keyword>
<dbReference type="eggNOG" id="COG1538">
    <property type="taxonomic scope" value="Bacteria"/>
</dbReference>
<dbReference type="InterPro" id="IPR008979">
    <property type="entry name" value="Galactose-bd-like_sf"/>
</dbReference>
<dbReference type="Proteomes" id="UP000003340">
    <property type="component" value="Unassembled WGS sequence"/>
</dbReference>
<accession>C0ECN8</accession>
<proteinExistence type="predicted"/>
<keyword evidence="4" id="KW-1185">Reference proteome</keyword>
<dbReference type="GO" id="GO:0005975">
    <property type="term" value="P:carbohydrate metabolic process"/>
    <property type="evidence" value="ECO:0007669"/>
    <property type="project" value="InterPro"/>
</dbReference>
<name>C0ECN8_9FIRM</name>
<dbReference type="EMBL" id="ACEC01000055">
    <property type="protein sequence ID" value="EEG30762.1"/>
    <property type="molecule type" value="Genomic_DNA"/>
</dbReference>
<dbReference type="Pfam" id="PF07554">
    <property type="entry name" value="FIVAR"/>
    <property type="match status" value="3"/>
</dbReference>
<evidence type="ECO:0000313" key="4">
    <source>
        <dbReference type="Proteomes" id="UP000003340"/>
    </source>
</evidence>
<dbReference type="STRING" id="537013.CLOSTMETH_01609"/>
<feature type="signal peptide" evidence="2">
    <location>
        <begin position="1"/>
        <end position="29"/>
    </location>
</feature>
<dbReference type="GO" id="GO:0004553">
    <property type="term" value="F:hydrolase activity, hydrolyzing O-glycosyl compounds"/>
    <property type="evidence" value="ECO:0007669"/>
    <property type="project" value="InterPro"/>
</dbReference>
<evidence type="ECO:0000313" key="3">
    <source>
        <dbReference type="EMBL" id="EEG30762.1"/>
    </source>
</evidence>
<keyword evidence="1" id="KW-1133">Transmembrane helix</keyword>
<feature type="transmembrane region" description="Helical" evidence="1">
    <location>
        <begin position="1229"/>
        <end position="1247"/>
    </location>
</feature>
<dbReference type="eggNOG" id="COG3250">
    <property type="taxonomic scope" value="Bacteria"/>
</dbReference>
<dbReference type="Gene3D" id="1.20.1270.90">
    <property type="entry name" value="AF1782-like"/>
    <property type="match status" value="2"/>
</dbReference>
<protein>
    <submittedName>
        <fullName evidence="3">Glycosyl hydrolase family 2, sugar binding domain protein</fullName>
    </submittedName>
</protein>
<evidence type="ECO:0000256" key="1">
    <source>
        <dbReference type="SAM" id="Phobius"/>
    </source>
</evidence>
<reference evidence="3 4" key="2">
    <citation type="submission" date="2009-02" db="EMBL/GenBank/DDBJ databases">
        <title>Draft genome sequence of Clostridium methylpentosum (DSM 5476).</title>
        <authorList>
            <person name="Sudarsanam P."/>
            <person name="Ley R."/>
            <person name="Guruge J."/>
            <person name="Turnbaugh P.J."/>
            <person name="Mahowald M."/>
            <person name="Liep D."/>
            <person name="Gordon J."/>
        </authorList>
    </citation>
    <scope>NUCLEOTIDE SEQUENCE [LARGE SCALE GENOMIC DNA]</scope>
    <source>
        <strain evidence="3 4">DSM 5476</strain>
    </source>
</reference>
<dbReference type="Gene3D" id="2.60.120.260">
    <property type="entry name" value="Galactose-binding domain-like"/>
    <property type="match status" value="1"/>
</dbReference>
<dbReference type="SUPFAM" id="SSF49785">
    <property type="entry name" value="Galactose-binding domain-like"/>
    <property type="match status" value="1"/>
</dbReference>
<evidence type="ECO:0000256" key="2">
    <source>
        <dbReference type="SAM" id="SignalP"/>
    </source>
</evidence>
<dbReference type="Pfam" id="PF17132">
    <property type="entry name" value="Glyco_hydro_106"/>
    <property type="match status" value="1"/>
</dbReference>
<dbReference type="PANTHER" id="PTHR36848">
    <property type="entry name" value="DNA-BINDING PROTEIN (PUTATIVE SECRETED PROTEIN)-RELATED"/>
    <property type="match status" value="1"/>
</dbReference>
<dbReference type="AlphaFoldDB" id="C0ECN8"/>
<keyword evidence="2" id="KW-0732">Signal</keyword>
<organism evidence="3 4">
    <name type="scientific">[Clostridium] methylpentosum DSM 5476</name>
    <dbReference type="NCBI Taxonomy" id="537013"/>
    <lineage>
        <taxon>Bacteria</taxon>
        <taxon>Bacillati</taxon>
        <taxon>Bacillota</taxon>
        <taxon>Clostridia</taxon>
        <taxon>Eubacteriales</taxon>
        <taxon>Oscillospiraceae</taxon>
        <taxon>Oscillospiraceae incertae sedis</taxon>
    </lineage>
</organism>
<comment type="caution">
    <text evidence="3">The sequence shown here is derived from an EMBL/GenBank/DDBJ whole genome shotgun (WGS) entry which is preliminary data.</text>
</comment>